<comment type="caution">
    <text evidence="2">The sequence shown here is derived from an EMBL/GenBank/DDBJ whole genome shotgun (WGS) entry which is preliminary data.</text>
</comment>
<gene>
    <name evidence="2" type="ORF">JHU38_00925</name>
</gene>
<dbReference type="Pfam" id="PF14092">
    <property type="entry name" value="DUF4270"/>
    <property type="match status" value="1"/>
</dbReference>
<dbReference type="InterPro" id="IPR025366">
    <property type="entry name" value="DUF4270"/>
</dbReference>
<accession>A0ABS3M2P5</accession>
<name>A0ABS3M2P5_9BACT</name>
<evidence type="ECO:0000313" key="2">
    <source>
        <dbReference type="EMBL" id="MBO1362356.1"/>
    </source>
</evidence>
<organism evidence="2 3">
    <name type="scientific">Prevotella illustrans</name>
    <dbReference type="NCBI Taxonomy" id="2800387"/>
    <lineage>
        <taxon>Bacteria</taxon>
        <taxon>Pseudomonadati</taxon>
        <taxon>Bacteroidota</taxon>
        <taxon>Bacteroidia</taxon>
        <taxon>Bacteroidales</taxon>
        <taxon>Prevotellaceae</taxon>
        <taxon>Prevotella</taxon>
    </lineage>
</organism>
<sequence length="487" mass="54311">MKAKILVSVLLASLSLAACDESTEEIGISLVEHSDLLDVSTDSFIVASKSILVDSVFGKSNIGYLGRIKDPETGAFVSSSFMTQVATIENYSFPKEEFVQNKVDGEAQADSCVLNLFFSEFYGDSLAPLKIKMQELVKVLPETTYYYTNFDIKEHGYLRKDGIDKDKVCTLADLTAPDSLRASTNYEKHIKFALNDPYTDQSGKTYSNFGTYILQTYYKHPEYFQNSQLFRTHVVPGFNFTIQSGLGAMMYIANVQLNVYLTYKVNDKSKAQVHMASFPGTGEILQISKINNDKLRLQQLVDDNSCTYLKTPAGIFTELTLPVDDILKGHERDSINSAKIVLQRINDNGLNDYNLPVTTQLLMLPKDSLISFFEKGSVGDNIYSYAISRDYSVDANNKFSSYKNTFTFSNISQLIKNLAAKKANGNLSPNWNKVVIVPITTTTATINRVTYTTSVRHNMALTSTRLVGGANNSRAPLKISVIYSKFK</sequence>
<dbReference type="PROSITE" id="PS51257">
    <property type="entry name" value="PROKAR_LIPOPROTEIN"/>
    <property type="match status" value="1"/>
</dbReference>
<dbReference type="EMBL" id="JAERMS010000002">
    <property type="protein sequence ID" value="MBO1362356.1"/>
    <property type="molecule type" value="Genomic_DNA"/>
</dbReference>
<keyword evidence="3" id="KW-1185">Reference proteome</keyword>
<protein>
    <submittedName>
        <fullName evidence="2">DUF4270 domain-containing protein</fullName>
    </submittedName>
</protein>
<feature type="signal peptide" evidence="1">
    <location>
        <begin position="1"/>
        <end position="17"/>
    </location>
</feature>
<feature type="chain" id="PRO_5046936619" evidence="1">
    <location>
        <begin position="18"/>
        <end position="487"/>
    </location>
</feature>
<evidence type="ECO:0000256" key="1">
    <source>
        <dbReference type="SAM" id="SignalP"/>
    </source>
</evidence>
<evidence type="ECO:0000313" key="3">
    <source>
        <dbReference type="Proteomes" id="UP000664265"/>
    </source>
</evidence>
<reference evidence="2 3" key="1">
    <citation type="submission" date="2021-01" db="EMBL/GenBank/DDBJ databases">
        <title>Prevotella A2931 sp. nov.</title>
        <authorList>
            <person name="Buhl M."/>
            <person name="Oberhettinger P."/>
        </authorList>
    </citation>
    <scope>NUCLEOTIDE SEQUENCE [LARGE SCALE GENOMIC DNA]</scope>
    <source>
        <strain evidence="2 3">A2931</strain>
    </source>
</reference>
<dbReference type="RefSeq" id="WP_107582555.1">
    <property type="nucleotide sequence ID" value="NZ_JAERMS010000002.1"/>
</dbReference>
<proteinExistence type="predicted"/>
<dbReference type="Proteomes" id="UP000664265">
    <property type="component" value="Unassembled WGS sequence"/>
</dbReference>
<keyword evidence="1" id="KW-0732">Signal</keyword>